<evidence type="ECO:0000313" key="3">
    <source>
        <dbReference type="EMBL" id="SQI53520.1"/>
    </source>
</evidence>
<proteinExistence type="predicted"/>
<dbReference type="STRING" id="1348624.GCA_001591545_00038"/>
<organism evidence="3 4">
    <name type="scientific">Lederbergia lenta</name>
    <name type="common">Bacillus lentus</name>
    <dbReference type="NCBI Taxonomy" id="1467"/>
    <lineage>
        <taxon>Bacteria</taxon>
        <taxon>Bacillati</taxon>
        <taxon>Bacillota</taxon>
        <taxon>Bacilli</taxon>
        <taxon>Bacillales</taxon>
        <taxon>Bacillaceae</taxon>
        <taxon>Lederbergia</taxon>
    </lineage>
</organism>
<feature type="signal peptide" evidence="2">
    <location>
        <begin position="1"/>
        <end position="19"/>
    </location>
</feature>
<dbReference type="Pfam" id="PF13798">
    <property type="entry name" value="PCYCGC"/>
    <property type="match status" value="1"/>
</dbReference>
<feature type="region of interest" description="Disordered" evidence="1">
    <location>
        <begin position="42"/>
        <end position="61"/>
    </location>
</feature>
<dbReference type="KEGG" id="blen:NCTC4824_00938"/>
<feature type="chain" id="PRO_5039318537" evidence="2">
    <location>
        <begin position="20"/>
        <end position="97"/>
    </location>
</feature>
<keyword evidence="2" id="KW-0732">Signal</keyword>
<evidence type="ECO:0000256" key="2">
    <source>
        <dbReference type="SAM" id="SignalP"/>
    </source>
</evidence>
<gene>
    <name evidence="3" type="ORF">NCTC4824_00938</name>
</gene>
<reference evidence="3 4" key="1">
    <citation type="submission" date="2018-06" db="EMBL/GenBank/DDBJ databases">
        <authorList>
            <consortium name="Pathogen Informatics"/>
            <person name="Doyle S."/>
        </authorList>
    </citation>
    <scope>NUCLEOTIDE SEQUENCE [LARGE SCALE GENOMIC DNA]</scope>
    <source>
        <strain evidence="3 4">NCTC4824</strain>
    </source>
</reference>
<evidence type="ECO:0000256" key="1">
    <source>
        <dbReference type="SAM" id="MobiDB-lite"/>
    </source>
</evidence>
<keyword evidence="3" id="KW-0449">Lipoprotein</keyword>
<dbReference type="EMBL" id="LS483476">
    <property type="protein sequence ID" value="SQI53520.1"/>
    <property type="molecule type" value="Genomic_DNA"/>
</dbReference>
<protein>
    <submittedName>
        <fullName evidence="3">Putative lipoprotein</fullName>
    </submittedName>
</protein>
<accession>A0A2X4W7B4</accession>
<dbReference type="RefSeq" id="WP_066135734.1">
    <property type="nucleotide sequence ID" value="NZ_CBCSGM010000001.1"/>
</dbReference>
<dbReference type="InterPro" id="IPR025673">
    <property type="entry name" value="PCYCGC"/>
</dbReference>
<name>A0A2X4W7B4_LEDLE</name>
<dbReference type="PROSITE" id="PS51257">
    <property type="entry name" value="PROKAR_LIPOPROTEIN"/>
    <property type="match status" value="1"/>
</dbReference>
<keyword evidence="4" id="KW-1185">Reference proteome</keyword>
<dbReference type="Proteomes" id="UP000249134">
    <property type="component" value="Chromosome 1"/>
</dbReference>
<sequence>MVKKVTISIVFMLSILLQACSSTKNDEPDEVQGFHAEAELGDIREETNGVSSKPSFLHDKPEEPQLPYLEVAKNQAVLENSSIVWTTMEGNVMFAWK</sequence>
<evidence type="ECO:0000313" key="4">
    <source>
        <dbReference type="Proteomes" id="UP000249134"/>
    </source>
</evidence>
<dbReference type="AlphaFoldDB" id="A0A2X4W7B4"/>